<dbReference type="EMBL" id="AEGP01000033">
    <property type="protein sequence ID" value="EGG42264.1"/>
    <property type="molecule type" value="Genomic_DNA"/>
</dbReference>
<evidence type="ECO:0000313" key="1">
    <source>
        <dbReference type="EMBL" id="EGG42264.1"/>
    </source>
</evidence>
<name>F3KK97_9ARCH</name>
<dbReference type="HOGENOM" id="CLU_2968274_0_0_2"/>
<dbReference type="STRING" id="886738.Nlim_0910"/>
<organism evidence="1">
    <name type="scientific">Candidatus Nitrosarchaeum limnium SFB1</name>
    <dbReference type="NCBI Taxonomy" id="886738"/>
    <lineage>
        <taxon>Archaea</taxon>
        <taxon>Nitrososphaerota</taxon>
        <taxon>Nitrososphaeria</taxon>
        <taxon>Nitrosopumilales</taxon>
        <taxon>Nitrosopumilaceae</taxon>
        <taxon>Nitrosarchaeum</taxon>
    </lineage>
</organism>
<proteinExistence type="predicted"/>
<gene>
    <name evidence="1" type="ORF">Nlim_0910</name>
</gene>
<dbReference type="AlphaFoldDB" id="F3KK97"/>
<accession>F3KK97</accession>
<dbReference type="Proteomes" id="UP000004348">
    <property type="component" value="Chromosome"/>
</dbReference>
<sequence length="58" mass="6568">MQQIQYVENGHSKATKTLVESIPVKADEKLHLELISKCNTSAMDVVGLSWIFVEDDDY</sequence>
<protein>
    <submittedName>
        <fullName evidence="1">Uncharacterized protein</fullName>
    </submittedName>
</protein>
<comment type="caution">
    <text evidence="1">The sequence shown here is derived from an EMBL/GenBank/DDBJ whole genome shotgun (WGS) entry which is preliminary data.</text>
</comment>
<reference evidence="1" key="1">
    <citation type="journal article" date="2011" name="PLoS ONE">
        <title>Genome of a low-salinity ammonia-oxidizing archaeon determined by single-cell and metagenomic analysis.</title>
        <authorList>
            <person name="Blainey P.C."/>
            <person name="Mosier A.C."/>
            <person name="Potanina A."/>
            <person name="Francis C.A."/>
            <person name="Quake S.R."/>
        </authorList>
    </citation>
    <scope>NUCLEOTIDE SEQUENCE [LARGE SCALE GENOMIC DNA]</scope>
    <source>
        <strain evidence="1">SFB1</strain>
    </source>
</reference>